<feature type="non-terminal residue" evidence="3">
    <location>
        <position position="1"/>
    </location>
</feature>
<dbReference type="Proteomes" id="UP000011083">
    <property type="component" value="Unassembled WGS sequence"/>
</dbReference>
<evidence type="ECO:0000313" key="3">
    <source>
        <dbReference type="EMBL" id="ELR11653.1"/>
    </source>
</evidence>
<dbReference type="OMA" id="HAEDTIM"/>
<reference evidence="3 4" key="1">
    <citation type="journal article" date="2013" name="Genome Biol.">
        <title>Genome of Acanthamoeba castellanii highlights extensive lateral gene transfer and early evolution of tyrosine kinase signaling.</title>
        <authorList>
            <person name="Clarke M."/>
            <person name="Lohan A.J."/>
            <person name="Liu B."/>
            <person name="Lagkouvardos I."/>
            <person name="Roy S."/>
            <person name="Zafar N."/>
            <person name="Bertelli C."/>
            <person name="Schilde C."/>
            <person name="Kianianmomeni A."/>
            <person name="Burglin T.R."/>
            <person name="Frech C."/>
            <person name="Turcotte B."/>
            <person name="Kopec K.O."/>
            <person name="Synnott J.M."/>
            <person name="Choo C."/>
            <person name="Paponov I."/>
            <person name="Finkler A."/>
            <person name="Soon Heng Tan C."/>
            <person name="Hutchins A.P."/>
            <person name="Weinmeier T."/>
            <person name="Rattei T."/>
            <person name="Chu J.S."/>
            <person name="Gimenez G."/>
            <person name="Irimia M."/>
            <person name="Rigden D.J."/>
            <person name="Fitzpatrick D.A."/>
            <person name="Lorenzo-Morales J."/>
            <person name="Bateman A."/>
            <person name="Chiu C.H."/>
            <person name="Tang P."/>
            <person name="Hegemann P."/>
            <person name="Fromm H."/>
            <person name="Raoult D."/>
            <person name="Greub G."/>
            <person name="Miranda-Saavedra D."/>
            <person name="Chen N."/>
            <person name="Nash P."/>
            <person name="Ginger M.L."/>
            <person name="Horn M."/>
            <person name="Schaap P."/>
            <person name="Caler L."/>
            <person name="Loftus B."/>
        </authorList>
    </citation>
    <scope>NUCLEOTIDE SEQUENCE [LARGE SCALE GENOMIC DNA]</scope>
    <source>
        <strain evidence="3 4">Neff</strain>
    </source>
</reference>
<dbReference type="AlphaFoldDB" id="L8GG12"/>
<keyword evidence="4" id="KW-1185">Reference proteome</keyword>
<feature type="domain" description="Hemerythrin-like" evidence="2">
    <location>
        <begin position="86"/>
        <end position="221"/>
    </location>
</feature>
<dbReference type="PANTHER" id="PTHR35585">
    <property type="entry name" value="HHE DOMAIN PROTEIN (AFU_ORTHOLOGUE AFUA_4G00730)"/>
    <property type="match status" value="1"/>
</dbReference>
<dbReference type="VEuPathDB" id="AmoebaDB:ACA1_260170"/>
<gene>
    <name evidence="3" type="ORF">ACA1_260170</name>
</gene>
<proteinExistence type="predicted"/>
<dbReference type="CDD" id="cd12108">
    <property type="entry name" value="Hr-like"/>
    <property type="match status" value="1"/>
</dbReference>
<accession>L8GG12</accession>
<feature type="compositionally biased region" description="Acidic residues" evidence="1">
    <location>
        <begin position="46"/>
        <end position="55"/>
    </location>
</feature>
<dbReference type="InterPro" id="IPR012312">
    <property type="entry name" value="Hemerythrin-like"/>
</dbReference>
<dbReference type="EMBL" id="KB008148">
    <property type="protein sequence ID" value="ELR11653.1"/>
    <property type="molecule type" value="Genomic_DNA"/>
</dbReference>
<evidence type="ECO:0000259" key="2">
    <source>
        <dbReference type="Pfam" id="PF01814"/>
    </source>
</evidence>
<feature type="compositionally biased region" description="Basic residues" evidence="1">
    <location>
        <begin position="1"/>
        <end position="42"/>
    </location>
</feature>
<sequence length="305" mass="36547">WPTRKSTTRRSSPRRSKRRSNCIWRPRRERKWRRRRKRRKRKKAEEEEEKEEAEEEGKKGGEEQPRGGEYRYEMPQWQWSHHWQRRERRLFLELCARALDRCEDTDGTLRPRVGDVKRLERGWRFIVENLDQHAEIEEELFFPALKKVIQDDEGQALIDHLLSDHKDLEAKLHSIKKEKLEPLEGDDRTKEGLQAFTDAVAELLETYGEHINEEEEKVVPFVQRFMSEKAQKEVGQVIKSHHQKLPSGKYGLLMFRDVTAEIPEELALFNATFPWILRKVVIIPVMAATDGLYKEYKTIFYEPWL</sequence>
<dbReference type="RefSeq" id="XP_004333666.1">
    <property type="nucleotide sequence ID" value="XM_004333618.1"/>
</dbReference>
<organism evidence="3 4">
    <name type="scientific">Acanthamoeba castellanii (strain ATCC 30010 / Neff)</name>
    <dbReference type="NCBI Taxonomy" id="1257118"/>
    <lineage>
        <taxon>Eukaryota</taxon>
        <taxon>Amoebozoa</taxon>
        <taxon>Discosea</taxon>
        <taxon>Longamoebia</taxon>
        <taxon>Centramoebida</taxon>
        <taxon>Acanthamoebidae</taxon>
        <taxon>Acanthamoeba</taxon>
    </lineage>
</organism>
<evidence type="ECO:0000256" key="1">
    <source>
        <dbReference type="SAM" id="MobiDB-lite"/>
    </source>
</evidence>
<dbReference type="GeneID" id="14912079"/>
<dbReference type="PANTHER" id="PTHR35585:SF1">
    <property type="entry name" value="HHE DOMAIN PROTEIN (AFU_ORTHOLOGUE AFUA_4G00730)"/>
    <property type="match status" value="1"/>
</dbReference>
<protein>
    <submittedName>
        <fullName evidence="3">Hemerythrin hhe cation binding subfamily protein</fullName>
    </submittedName>
</protein>
<dbReference type="Gene3D" id="1.20.120.520">
    <property type="entry name" value="nmb1532 protein domain like"/>
    <property type="match status" value="1"/>
</dbReference>
<evidence type="ECO:0000313" key="4">
    <source>
        <dbReference type="Proteomes" id="UP000011083"/>
    </source>
</evidence>
<name>L8GG12_ACACF</name>
<feature type="region of interest" description="Disordered" evidence="1">
    <location>
        <begin position="1"/>
        <end position="69"/>
    </location>
</feature>
<dbReference type="KEGG" id="acan:ACA1_260170"/>
<feature type="compositionally biased region" description="Basic and acidic residues" evidence="1">
    <location>
        <begin position="56"/>
        <end position="69"/>
    </location>
</feature>
<dbReference type="Pfam" id="PF01814">
    <property type="entry name" value="Hemerythrin"/>
    <property type="match status" value="1"/>
</dbReference>